<dbReference type="AlphaFoldDB" id="A0A1H5GLL9"/>
<dbReference type="EMBL" id="FNTH01000001">
    <property type="protein sequence ID" value="SEE16354.1"/>
    <property type="molecule type" value="Genomic_DNA"/>
</dbReference>
<accession>A0A1H5GLL9</accession>
<evidence type="ECO:0000256" key="1">
    <source>
        <dbReference type="ARBA" id="ARBA00022679"/>
    </source>
</evidence>
<dbReference type="InterPro" id="IPR025714">
    <property type="entry name" value="Methyltranfer_dom"/>
</dbReference>
<dbReference type="PANTHER" id="PTHR43861:SF3">
    <property type="entry name" value="PUTATIVE (AFU_ORTHOLOGUE AFUA_2G14390)-RELATED"/>
    <property type="match status" value="1"/>
</dbReference>
<evidence type="ECO:0000313" key="4">
    <source>
        <dbReference type="Proteomes" id="UP000198992"/>
    </source>
</evidence>
<name>A0A1H5GLL9_9BRAD</name>
<organism evidence="3 4">
    <name type="scientific">Bradyrhizobium erythrophlei</name>
    <dbReference type="NCBI Taxonomy" id="1437360"/>
    <lineage>
        <taxon>Bacteria</taxon>
        <taxon>Pseudomonadati</taxon>
        <taxon>Pseudomonadota</taxon>
        <taxon>Alphaproteobacteria</taxon>
        <taxon>Hyphomicrobiales</taxon>
        <taxon>Nitrobacteraceae</taxon>
        <taxon>Bradyrhizobium</taxon>
    </lineage>
</organism>
<dbReference type="SUPFAM" id="SSF53335">
    <property type="entry name" value="S-adenosyl-L-methionine-dependent methyltransferases"/>
    <property type="match status" value="1"/>
</dbReference>
<protein>
    <submittedName>
        <fullName evidence="3">Methyltransferase domain-containing protein</fullName>
    </submittedName>
</protein>
<dbReference type="CDD" id="cd02440">
    <property type="entry name" value="AdoMet_MTases"/>
    <property type="match status" value="1"/>
</dbReference>
<gene>
    <name evidence="3" type="ORF">SAMN05444164_7136</name>
</gene>
<sequence length="279" mass="29501">MQETSGYDPNYVMGRSTAETDRLKRQSQLYDASTWQLLKEAGLSRGMKVLDVGSGAGNVSFIAAGLVGESGAVVGVDSNPAIVEEAAGTARSLGLSQVSFRVGDISTIELDRDFDAVVGRLVLIYVKDPAALIRHLLGHVKPDGIVAFQDLDWGEGPIANPPSPLLSEAWGTVKEMFKRAGLNNRMGLSLHGAFVAAGLPAPRMSLFAPAGGGADFDGYDYMASGLRSNLPHIVKLGVATEAVLAVDSFAERLRAEVVAMQGVFALPTFVGAWSRRRPG</sequence>
<keyword evidence="3" id="KW-0489">Methyltransferase</keyword>
<dbReference type="GO" id="GO:0032259">
    <property type="term" value="P:methylation"/>
    <property type="evidence" value="ECO:0007669"/>
    <property type="project" value="UniProtKB-KW"/>
</dbReference>
<dbReference type="PANTHER" id="PTHR43861">
    <property type="entry name" value="TRANS-ACONITATE 2-METHYLTRANSFERASE-RELATED"/>
    <property type="match status" value="1"/>
</dbReference>
<feature type="domain" description="Methyltransferase" evidence="2">
    <location>
        <begin position="44"/>
        <end position="152"/>
    </location>
</feature>
<proteinExistence type="predicted"/>
<dbReference type="RefSeq" id="WP_171948060.1">
    <property type="nucleotide sequence ID" value="NZ_FNTH01000001.1"/>
</dbReference>
<evidence type="ECO:0000259" key="2">
    <source>
        <dbReference type="Pfam" id="PF13847"/>
    </source>
</evidence>
<keyword evidence="1 3" id="KW-0808">Transferase</keyword>
<dbReference type="InterPro" id="IPR029063">
    <property type="entry name" value="SAM-dependent_MTases_sf"/>
</dbReference>
<dbReference type="GO" id="GO:0008168">
    <property type="term" value="F:methyltransferase activity"/>
    <property type="evidence" value="ECO:0007669"/>
    <property type="project" value="UniProtKB-KW"/>
</dbReference>
<reference evidence="3 4" key="1">
    <citation type="submission" date="2016-10" db="EMBL/GenBank/DDBJ databases">
        <authorList>
            <person name="de Groot N.N."/>
        </authorList>
    </citation>
    <scope>NUCLEOTIDE SEQUENCE [LARGE SCALE GENOMIC DNA]</scope>
    <source>
        <strain evidence="3 4">MT12</strain>
    </source>
</reference>
<dbReference type="Proteomes" id="UP000198992">
    <property type="component" value="Unassembled WGS sequence"/>
</dbReference>
<dbReference type="Pfam" id="PF13847">
    <property type="entry name" value="Methyltransf_31"/>
    <property type="match status" value="1"/>
</dbReference>
<dbReference type="Gene3D" id="3.40.50.150">
    <property type="entry name" value="Vaccinia Virus protein VP39"/>
    <property type="match status" value="1"/>
</dbReference>
<evidence type="ECO:0000313" key="3">
    <source>
        <dbReference type="EMBL" id="SEE16354.1"/>
    </source>
</evidence>